<feature type="non-terminal residue" evidence="2">
    <location>
        <position position="1"/>
    </location>
</feature>
<dbReference type="Pfam" id="PF02828">
    <property type="entry name" value="L27"/>
    <property type="match status" value="1"/>
</dbReference>
<accession>A0ABD0Q0E7</accession>
<sequence length="53" mass="6039">AVLTVHDTVAQKNFEPVLPPLPDDLDDELEEESVKIVRLVKNKEPLVSFRIEL</sequence>
<evidence type="ECO:0000313" key="2">
    <source>
        <dbReference type="EMBL" id="KAL0179764.1"/>
    </source>
</evidence>
<evidence type="ECO:0000313" key="3">
    <source>
        <dbReference type="Proteomes" id="UP001529510"/>
    </source>
</evidence>
<evidence type="ECO:0000259" key="1">
    <source>
        <dbReference type="PROSITE" id="PS51022"/>
    </source>
</evidence>
<feature type="domain" description="L27" evidence="1">
    <location>
        <begin position="1"/>
        <end position="17"/>
    </location>
</feature>
<name>A0ABD0Q0E7_CIRMR</name>
<reference evidence="2 3" key="1">
    <citation type="submission" date="2024-05" db="EMBL/GenBank/DDBJ databases">
        <title>Genome sequencing and assembly of Indian major carp, Cirrhinus mrigala (Hamilton, 1822).</title>
        <authorList>
            <person name="Mohindra V."/>
            <person name="Chowdhury L.M."/>
            <person name="Lal K."/>
            <person name="Jena J.K."/>
        </authorList>
    </citation>
    <scope>NUCLEOTIDE SEQUENCE [LARGE SCALE GENOMIC DNA]</scope>
    <source>
        <strain evidence="2">CM1030</strain>
        <tissue evidence="2">Blood</tissue>
    </source>
</reference>
<protein>
    <recommendedName>
        <fullName evidence="1">L27 domain-containing protein</fullName>
    </recommendedName>
</protein>
<dbReference type="EMBL" id="JAMKFB020000012">
    <property type="protein sequence ID" value="KAL0179764.1"/>
    <property type="molecule type" value="Genomic_DNA"/>
</dbReference>
<proteinExistence type="predicted"/>
<keyword evidence="3" id="KW-1185">Reference proteome</keyword>
<gene>
    <name evidence="2" type="ORF">M9458_025206</name>
</gene>
<comment type="caution">
    <text evidence="2">The sequence shown here is derived from an EMBL/GenBank/DDBJ whole genome shotgun (WGS) entry which is preliminary data.</text>
</comment>
<dbReference type="PROSITE" id="PS51022">
    <property type="entry name" value="L27"/>
    <property type="match status" value="1"/>
</dbReference>
<organism evidence="2 3">
    <name type="scientific">Cirrhinus mrigala</name>
    <name type="common">Mrigala</name>
    <dbReference type="NCBI Taxonomy" id="683832"/>
    <lineage>
        <taxon>Eukaryota</taxon>
        <taxon>Metazoa</taxon>
        <taxon>Chordata</taxon>
        <taxon>Craniata</taxon>
        <taxon>Vertebrata</taxon>
        <taxon>Euteleostomi</taxon>
        <taxon>Actinopterygii</taxon>
        <taxon>Neopterygii</taxon>
        <taxon>Teleostei</taxon>
        <taxon>Ostariophysi</taxon>
        <taxon>Cypriniformes</taxon>
        <taxon>Cyprinidae</taxon>
        <taxon>Labeoninae</taxon>
        <taxon>Labeonini</taxon>
        <taxon>Cirrhinus</taxon>
    </lineage>
</organism>
<dbReference type="AlphaFoldDB" id="A0ABD0Q0E7"/>
<dbReference type="Proteomes" id="UP001529510">
    <property type="component" value="Unassembled WGS sequence"/>
</dbReference>
<dbReference type="InterPro" id="IPR014775">
    <property type="entry name" value="L27_C"/>
</dbReference>
<dbReference type="InterPro" id="IPR004172">
    <property type="entry name" value="L27_dom"/>
</dbReference>
<feature type="non-terminal residue" evidence="2">
    <location>
        <position position="53"/>
    </location>
</feature>